<dbReference type="STRING" id="71717.A0A4Y7SX31"/>
<dbReference type="Proteomes" id="UP000298030">
    <property type="component" value="Unassembled WGS sequence"/>
</dbReference>
<comment type="caution">
    <text evidence="3">The sequence shown here is derived from an EMBL/GenBank/DDBJ whole genome shotgun (WGS) entry which is preliminary data.</text>
</comment>
<reference evidence="3 4" key="1">
    <citation type="journal article" date="2019" name="Nat. Ecol. Evol.">
        <title>Megaphylogeny resolves global patterns of mushroom evolution.</title>
        <authorList>
            <person name="Varga T."/>
            <person name="Krizsan K."/>
            <person name="Foldi C."/>
            <person name="Dima B."/>
            <person name="Sanchez-Garcia M."/>
            <person name="Sanchez-Ramirez S."/>
            <person name="Szollosi G.J."/>
            <person name="Szarkandi J.G."/>
            <person name="Papp V."/>
            <person name="Albert L."/>
            <person name="Andreopoulos W."/>
            <person name="Angelini C."/>
            <person name="Antonin V."/>
            <person name="Barry K.W."/>
            <person name="Bougher N.L."/>
            <person name="Buchanan P."/>
            <person name="Buyck B."/>
            <person name="Bense V."/>
            <person name="Catcheside P."/>
            <person name="Chovatia M."/>
            <person name="Cooper J."/>
            <person name="Damon W."/>
            <person name="Desjardin D."/>
            <person name="Finy P."/>
            <person name="Geml J."/>
            <person name="Haridas S."/>
            <person name="Hughes K."/>
            <person name="Justo A."/>
            <person name="Karasinski D."/>
            <person name="Kautmanova I."/>
            <person name="Kiss B."/>
            <person name="Kocsube S."/>
            <person name="Kotiranta H."/>
            <person name="LaButti K.M."/>
            <person name="Lechner B.E."/>
            <person name="Liimatainen K."/>
            <person name="Lipzen A."/>
            <person name="Lukacs Z."/>
            <person name="Mihaltcheva S."/>
            <person name="Morgado L.N."/>
            <person name="Niskanen T."/>
            <person name="Noordeloos M.E."/>
            <person name="Ohm R.A."/>
            <person name="Ortiz-Santana B."/>
            <person name="Ovrebo C."/>
            <person name="Racz N."/>
            <person name="Riley R."/>
            <person name="Savchenko A."/>
            <person name="Shiryaev A."/>
            <person name="Soop K."/>
            <person name="Spirin V."/>
            <person name="Szebenyi C."/>
            <person name="Tomsovsky M."/>
            <person name="Tulloss R.E."/>
            <person name="Uehling J."/>
            <person name="Grigoriev I.V."/>
            <person name="Vagvolgyi C."/>
            <person name="Papp T."/>
            <person name="Martin F.M."/>
            <person name="Miettinen O."/>
            <person name="Hibbett D.S."/>
            <person name="Nagy L.G."/>
        </authorList>
    </citation>
    <scope>NUCLEOTIDE SEQUENCE [LARGE SCALE GENOMIC DNA]</scope>
    <source>
        <strain evidence="3 4">FP101781</strain>
    </source>
</reference>
<sequence length="416" mass="46666">MRGGDVREEPKRIMWLSGPAGSGKTAIAGSVAETCKKLGFLAASFFFSSSSGSEDRRSKRFLITTIANHLAEHDTLLEYRIQLLWSIERHPGIFRKNLKEQAECLILKPLREVQGQCDGSAWPKALVLDGLDEVEAEQYHDPTRQEIARAHDEDQLEILDVLFTLSQDPAFPFRIFIASRPERIIDEFSYTAATSTIKLFLDSRYNPDADIRSFLDSKFASIRRRSGISDSLWPGQAAVEWIIEKSSGQFAVPAAITRYIGAGLPQQRLEEIMRLERANAVTKNPLAPLDALYGHILKRSPNPSLAIMWIQSILLANSSAGSGQLPALFWRRFLETEDGETNHLLGDLASLIFVPPADDRTSQFNIYHRSAFTDFLRCQTRCGELHNSPAAVNRFVAGLCVNVLRSTSRIYHLTMD</sequence>
<evidence type="ECO:0000313" key="3">
    <source>
        <dbReference type="EMBL" id="TEB26413.1"/>
    </source>
</evidence>
<accession>A0A4Y7SX31</accession>
<dbReference type="PANTHER" id="PTHR10039:SF14">
    <property type="entry name" value="NACHT DOMAIN-CONTAINING PROTEIN"/>
    <property type="match status" value="1"/>
</dbReference>
<feature type="domain" description="Nephrocystin 3-like N-terminal" evidence="2">
    <location>
        <begin position="9"/>
        <end position="180"/>
    </location>
</feature>
<dbReference type="SUPFAM" id="SSF52540">
    <property type="entry name" value="P-loop containing nucleoside triphosphate hydrolases"/>
    <property type="match status" value="1"/>
</dbReference>
<gene>
    <name evidence="3" type="ORF">FA13DRAFT_1037233</name>
</gene>
<evidence type="ECO:0000256" key="1">
    <source>
        <dbReference type="ARBA" id="ARBA00022737"/>
    </source>
</evidence>
<evidence type="ECO:0000259" key="2">
    <source>
        <dbReference type="Pfam" id="PF24883"/>
    </source>
</evidence>
<dbReference type="EMBL" id="QPFP01000048">
    <property type="protein sequence ID" value="TEB26413.1"/>
    <property type="molecule type" value="Genomic_DNA"/>
</dbReference>
<organism evidence="3 4">
    <name type="scientific">Coprinellus micaceus</name>
    <name type="common">Glistening ink-cap mushroom</name>
    <name type="synonym">Coprinus micaceus</name>
    <dbReference type="NCBI Taxonomy" id="71717"/>
    <lineage>
        <taxon>Eukaryota</taxon>
        <taxon>Fungi</taxon>
        <taxon>Dikarya</taxon>
        <taxon>Basidiomycota</taxon>
        <taxon>Agaricomycotina</taxon>
        <taxon>Agaricomycetes</taxon>
        <taxon>Agaricomycetidae</taxon>
        <taxon>Agaricales</taxon>
        <taxon>Agaricineae</taxon>
        <taxon>Psathyrellaceae</taxon>
        <taxon>Coprinellus</taxon>
    </lineage>
</organism>
<dbReference type="InterPro" id="IPR056884">
    <property type="entry name" value="NPHP3-like_N"/>
</dbReference>
<dbReference type="InterPro" id="IPR027417">
    <property type="entry name" value="P-loop_NTPase"/>
</dbReference>
<keyword evidence="1" id="KW-0677">Repeat</keyword>
<dbReference type="Gene3D" id="3.40.50.300">
    <property type="entry name" value="P-loop containing nucleotide triphosphate hydrolases"/>
    <property type="match status" value="1"/>
</dbReference>
<evidence type="ECO:0000313" key="4">
    <source>
        <dbReference type="Proteomes" id="UP000298030"/>
    </source>
</evidence>
<proteinExistence type="predicted"/>
<dbReference type="AlphaFoldDB" id="A0A4Y7SX31"/>
<dbReference type="OrthoDB" id="3262196at2759"/>
<dbReference type="PANTHER" id="PTHR10039">
    <property type="entry name" value="AMELOGENIN"/>
    <property type="match status" value="1"/>
</dbReference>
<dbReference type="Pfam" id="PF24883">
    <property type="entry name" value="NPHP3_N"/>
    <property type="match status" value="1"/>
</dbReference>
<name>A0A4Y7SX31_COPMI</name>
<keyword evidence="4" id="KW-1185">Reference proteome</keyword>
<protein>
    <recommendedName>
        <fullName evidence="2">Nephrocystin 3-like N-terminal domain-containing protein</fullName>
    </recommendedName>
</protein>